<evidence type="ECO:0000256" key="5">
    <source>
        <dbReference type="ARBA" id="ARBA00023098"/>
    </source>
</evidence>
<accession>A0AA43QUW5</accession>
<feature type="transmembrane region" description="Helical" evidence="8">
    <location>
        <begin position="30"/>
        <end position="56"/>
    </location>
</feature>
<evidence type="ECO:0000256" key="3">
    <source>
        <dbReference type="ARBA" id="ARBA00022824"/>
    </source>
</evidence>
<gene>
    <name evidence="9" type="ORF">OHK93_004799</name>
</gene>
<feature type="compositionally biased region" description="Acidic residues" evidence="7">
    <location>
        <begin position="360"/>
        <end position="372"/>
    </location>
</feature>
<evidence type="ECO:0008006" key="11">
    <source>
        <dbReference type="Google" id="ProtNLM"/>
    </source>
</evidence>
<comment type="subcellular location">
    <subcellularLocation>
        <location evidence="1">Endoplasmic reticulum membrane</location>
        <topology evidence="1">Multi-pass membrane protein</topology>
    </subcellularLocation>
</comment>
<evidence type="ECO:0000256" key="2">
    <source>
        <dbReference type="ARBA" id="ARBA00022692"/>
    </source>
</evidence>
<dbReference type="Pfam" id="PF06775">
    <property type="entry name" value="Seipin"/>
    <property type="match status" value="1"/>
</dbReference>
<keyword evidence="6 8" id="KW-0472">Membrane</keyword>
<evidence type="ECO:0000256" key="7">
    <source>
        <dbReference type="SAM" id="MobiDB-lite"/>
    </source>
</evidence>
<dbReference type="AlphaFoldDB" id="A0AA43QUW5"/>
<sequence length="408" mass="45070">MDLLRRDRRRELDTALLPLRTLVSKPAQKIYLGTALFATNSFFLLGIASIAFWLFYYEYVPQPGVERTIHLQFGEGHPHGTTSFPSALVPNQAYDIYLDLHLPRTPNNLQAGNFMLSLSLLPSLPLASASQRLLPSSITGNHTTIAHARRPAILTYTSPLTDTASTLASLPLYVFRLSKESETLAVSLFEGVEFAKGPANVPSAAELLVEADEKMQFYDVGIRIIAKLSGLRWVLYHHRILSFLVFTTTFWLSSVVTMGIVWLGLSLYMNANSAGVVKKEEESEESDGIVKAEPTPESDETFDRGLLDDLSETSRTFPTIGRQRPLRYPPSRENSETIKREGDGDFADTMIQPLQTTAAEADDEDDFEDEEALGSGWRDSGIGTGVEEGRAAGIQRRRKALLGSGAGR</sequence>
<dbReference type="PANTHER" id="PTHR21212:SF0">
    <property type="entry name" value="SEIPIN"/>
    <property type="match status" value="1"/>
</dbReference>
<keyword evidence="10" id="KW-1185">Reference proteome</keyword>
<reference evidence="9" key="1">
    <citation type="journal article" date="2023" name="Genome Biol. Evol.">
        <title>First Whole Genome Sequence and Flow Cytometry Genome Size Data for the Lichen-Forming Fungus Ramalina farinacea (Ascomycota).</title>
        <authorList>
            <person name="Llewellyn T."/>
            <person name="Mian S."/>
            <person name="Hill R."/>
            <person name="Leitch I.J."/>
            <person name="Gaya E."/>
        </authorList>
    </citation>
    <scope>NUCLEOTIDE SEQUENCE</scope>
    <source>
        <strain evidence="9">LIQ254RAFAR</strain>
    </source>
</reference>
<dbReference type="EMBL" id="JAPUFD010000022">
    <property type="protein sequence ID" value="MDI1493015.1"/>
    <property type="molecule type" value="Genomic_DNA"/>
</dbReference>
<feature type="region of interest" description="Disordered" evidence="7">
    <location>
        <begin position="319"/>
        <end position="408"/>
    </location>
</feature>
<evidence type="ECO:0000256" key="8">
    <source>
        <dbReference type="SAM" id="Phobius"/>
    </source>
</evidence>
<dbReference type="GO" id="GO:0006629">
    <property type="term" value="P:lipid metabolic process"/>
    <property type="evidence" value="ECO:0007669"/>
    <property type="project" value="UniProtKB-KW"/>
</dbReference>
<dbReference type="Proteomes" id="UP001161017">
    <property type="component" value="Unassembled WGS sequence"/>
</dbReference>
<keyword evidence="2 8" id="KW-0812">Transmembrane</keyword>
<keyword evidence="3" id="KW-0256">Endoplasmic reticulum</keyword>
<evidence type="ECO:0000313" key="9">
    <source>
        <dbReference type="EMBL" id="MDI1493015.1"/>
    </source>
</evidence>
<protein>
    <recommendedName>
        <fullName evidence="11">Seipin</fullName>
    </recommendedName>
</protein>
<evidence type="ECO:0000256" key="1">
    <source>
        <dbReference type="ARBA" id="ARBA00004477"/>
    </source>
</evidence>
<name>A0AA43QUW5_9LECA</name>
<feature type="region of interest" description="Disordered" evidence="7">
    <location>
        <begin position="278"/>
        <end position="304"/>
    </location>
</feature>
<proteinExistence type="predicted"/>
<dbReference type="CDD" id="cd23995">
    <property type="entry name" value="Seipin_BSCL2_like"/>
    <property type="match status" value="1"/>
</dbReference>
<feature type="transmembrane region" description="Helical" evidence="8">
    <location>
        <begin position="240"/>
        <end position="265"/>
    </location>
</feature>
<comment type="caution">
    <text evidence="9">The sequence shown here is derived from an EMBL/GenBank/DDBJ whole genome shotgun (WGS) entry which is preliminary data.</text>
</comment>
<organism evidence="9 10">
    <name type="scientific">Ramalina farinacea</name>
    <dbReference type="NCBI Taxonomy" id="258253"/>
    <lineage>
        <taxon>Eukaryota</taxon>
        <taxon>Fungi</taxon>
        <taxon>Dikarya</taxon>
        <taxon>Ascomycota</taxon>
        <taxon>Pezizomycotina</taxon>
        <taxon>Lecanoromycetes</taxon>
        <taxon>OSLEUM clade</taxon>
        <taxon>Lecanoromycetidae</taxon>
        <taxon>Lecanorales</taxon>
        <taxon>Lecanorineae</taxon>
        <taxon>Ramalinaceae</taxon>
        <taxon>Ramalina</taxon>
    </lineage>
</organism>
<evidence type="ECO:0000256" key="6">
    <source>
        <dbReference type="ARBA" id="ARBA00023136"/>
    </source>
</evidence>
<dbReference type="GO" id="GO:0140042">
    <property type="term" value="P:lipid droplet formation"/>
    <property type="evidence" value="ECO:0007669"/>
    <property type="project" value="UniProtKB-ARBA"/>
</dbReference>
<keyword evidence="5" id="KW-0443">Lipid metabolism</keyword>
<evidence type="ECO:0000313" key="10">
    <source>
        <dbReference type="Proteomes" id="UP001161017"/>
    </source>
</evidence>
<evidence type="ECO:0000256" key="4">
    <source>
        <dbReference type="ARBA" id="ARBA00022989"/>
    </source>
</evidence>
<dbReference type="InterPro" id="IPR009617">
    <property type="entry name" value="Seipin"/>
</dbReference>
<dbReference type="PANTHER" id="PTHR21212">
    <property type="entry name" value="BERNARDINELLI-SEIP CONGENITAL LIPODYSTROPHY 2 HOMOLOG BSCL2 PROTEIN"/>
    <property type="match status" value="1"/>
</dbReference>
<keyword evidence="4 8" id="KW-1133">Transmembrane helix</keyword>
<feature type="compositionally biased region" description="Basic and acidic residues" evidence="7">
    <location>
        <begin position="333"/>
        <end position="343"/>
    </location>
</feature>
<dbReference type="GO" id="GO:0005789">
    <property type="term" value="C:endoplasmic reticulum membrane"/>
    <property type="evidence" value="ECO:0007669"/>
    <property type="project" value="UniProtKB-SubCell"/>
</dbReference>